<proteinExistence type="predicted"/>
<gene>
    <name evidence="1" type="ORF">CEPIT_LOCUS12382</name>
    <name evidence="2" type="ORF">CEPIT_LOCUS25451</name>
</gene>
<comment type="caution">
    <text evidence="2">The sequence shown here is derived from an EMBL/GenBank/DDBJ whole genome shotgun (WGS) entry which is preliminary data.</text>
</comment>
<evidence type="ECO:0000313" key="2">
    <source>
        <dbReference type="EMBL" id="CAH9123733.1"/>
    </source>
</evidence>
<dbReference type="AlphaFoldDB" id="A0AAV0EJ19"/>
<evidence type="ECO:0000313" key="1">
    <source>
        <dbReference type="EMBL" id="CAH9093134.1"/>
    </source>
</evidence>
<dbReference type="EMBL" id="CAMAPF010000075">
    <property type="protein sequence ID" value="CAH9093134.1"/>
    <property type="molecule type" value="Genomic_DNA"/>
</dbReference>
<protein>
    <submittedName>
        <fullName evidence="2">Uncharacterized protein</fullName>
    </submittedName>
</protein>
<name>A0AAV0EJ19_9ASTE</name>
<dbReference type="Proteomes" id="UP001152523">
    <property type="component" value="Unassembled WGS sequence"/>
</dbReference>
<organism evidence="2 3">
    <name type="scientific">Cuscuta epithymum</name>
    <dbReference type="NCBI Taxonomy" id="186058"/>
    <lineage>
        <taxon>Eukaryota</taxon>
        <taxon>Viridiplantae</taxon>
        <taxon>Streptophyta</taxon>
        <taxon>Embryophyta</taxon>
        <taxon>Tracheophyta</taxon>
        <taxon>Spermatophyta</taxon>
        <taxon>Magnoliopsida</taxon>
        <taxon>eudicotyledons</taxon>
        <taxon>Gunneridae</taxon>
        <taxon>Pentapetalae</taxon>
        <taxon>asterids</taxon>
        <taxon>lamiids</taxon>
        <taxon>Solanales</taxon>
        <taxon>Convolvulaceae</taxon>
        <taxon>Cuscuteae</taxon>
        <taxon>Cuscuta</taxon>
        <taxon>Cuscuta subgen. Cuscuta</taxon>
    </lineage>
</organism>
<sequence>MVDPFSQTMSLSKNKVVGCERRNFEGQSVMKTVRKMQNLVQEENVILTSTQTTHSGLK</sequence>
<reference evidence="2" key="1">
    <citation type="submission" date="2022-07" db="EMBL/GenBank/DDBJ databases">
        <authorList>
            <person name="Macas J."/>
            <person name="Novak P."/>
            <person name="Neumann P."/>
        </authorList>
    </citation>
    <scope>NUCLEOTIDE SEQUENCE</scope>
</reference>
<accession>A0AAV0EJ19</accession>
<evidence type="ECO:0000313" key="3">
    <source>
        <dbReference type="Proteomes" id="UP001152523"/>
    </source>
</evidence>
<keyword evidence="3" id="KW-1185">Reference proteome</keyword>
<dbReference type="EMBL" id="CAMAPF010000932">
    <property type="protein sequence ID" value="CAH9123733.1"/>
    <property type="molecule type" value="Genomic_DNA"/>
</dbReference>